<organism evidence="2 3">
    <name type="scientific">Actinomadura litoris</name>
    <dbReference type="NCBI Taxonomy" id="2678616"/>
    <lineage>
        <taxon>Bacteria</taxon>
        <taxon>Bacillati</taxon>
        <taxon>Actinomycetota</taxon>
        <taxon>Actinomycetes</taxon>
        <taxon>Streptosporangiales</taxon>
        <taxon>Thermomonosporaceae</taxon>
        <taxon>Actinomadura</taxon>
    </lineage>
</organism>
<feature type="compositionally biased region" description="Low complexity" evidence="1">
    <location>
        <begin position="18"/>
        <end position="31"/>
    </location>
</feature>
<evidence type="ECO:0000313" key="2">
    <source>
        <dbReference type="EMBL" id="MUN38861.1"/>
    </source>
</evidence>
<dbReference type="EMBL" id="WOFH01000006">
    <property type="protein sequence ID" value="MUN38861.1"/>
    <property type="molecule type" value="Genomic_DNA"/>
</dbReference>
<evidence type="ECO:0000313" key="3">
    <source>
        <dbReference type="Proteomes" id="UP000432015"/>
    </source>
</evidence>
<gene>
    <name evidence="2" type="ORF">GNZ18_19945</name>
</gene>
<evidence type="ECO:0000256" key="1">
    <source>
        <dbReference type="SAM" id="MobiDB-lite"/>
    </source>
</evidence>
<dbReference type="Proteomes" id="UP000432015">
    <property type="component" value="Unassembled WGS sequence"/>
</dbReference>
<proteinExistence type="predicted"/>
<feature type="compositionally biased region" description="Polar residues" evidence="1">
    <location>
        <begin position="1"/>
        <end position="10"/>
    </location>
</feature>
<protein>
    <submittedName>
        <fullName evidence="2">Uncharacterized protein</fullName>
    </submittedName>
</protein>
<reference evidence="2 3" key="1">
    <citation type="submission" date="2019-11" db="EMBL/GenBank/DDBJ databases">
        <authorList>
            <person name="Cao P."/>
        </authorList>
    </citation>
    <scope>NUCLEOTIDE SEQUENCE [LARGE SCALE GENOMIC DNA]</scope>
    <source>
        <strain evidence="2 3">NEAU-AAG5</strain>
    </source>
</reference>
<accession>A0A7K1L363</accession>
<dbReference type="AlphaFoldDB" id="A0A7K1L363"/>
<feature type="region of interest" description="Disordered" evidence="1">
    <location>
        <begin position="1"/>
        <end position="31"/>
    </location>
</feature>
<dbReference type="RefSeq" id="WP_173390830.1">
    <property type="nucleotide sequence ID" value="NZ_WOFH01000006.1"/>
</dbReference>
<comment type="caution">
    <text evidence="2">The sequence shown here is derived from an EMBL/GenBank/DDBJ whole genome shotgun (WGS) entry which is preliminary data.</text>
</comment>
<sequence length="107" mass="11314">MASAAQTGTVTPGARDQGATSISGTASSARSGAGIAAVFNCRYFGRPPYQELQFNCLVRSGRLQVVLNCVDGRRISGPILVPTGYYQPFSISCAPAQYSTFDYYGSD</sequence>
<name>A0A7K1L363_9ACTN</name>
<keyword evidence="3" id="KW-1185">Reference proteome</keyword>